<dbReference type="AlphaFoldDB" id="A0A841FER0"/>
<keyword evidence="3" id="KW-1185">Reference proteome</keyword>
<evidence type="ECO:0000313" key="3">
    <source>
        <dbReference type="Proteomes" id="UP000548476"/>
    </source>
</evidence>
<dbReference type="RefSeq" id="WP_184787191.1">
    <property type="nucleotide sequence ID" value="NZ_BONT01000045.1"/>
</dbReference>
<feature type="chain" id="PRO_5032633122" evidence="1">
    <location>
        <begin position="30"/>
        <end position="345"/>
    </location>
</feature>
<evidence type="ECO:0000313" key="2">
    <source>
        <dbReference type="EMBL" id="MBB6034324.1"/>
    </source>
</evidence>
<gene>
    <name evidence="2" type="ORF">HNR73_002174</name>
</gene>
<protein>
    <submittedName>
        <fullName evidence="2">Uncharacterized protein</fullName>
    </submittedName>
</protein>
<keyword evidence="1" id="KW-0732">Signal</keyword>
<dbReference type="EMBL" id="JACHGT010000004">
    <property type="protein sequence ID" value="MBB6034324.1"/>
    <property type="molecule type" value="Genomic_DNA"/>
</dbReference>
<comment type="caution">
    <text evidence="2">The sequence shown here is derived from an EMBL/GenBank/DDBJ whole genome shotgun (WGS) entry which is preliminary data.</text>
</comment>
<organism evidence="2 3">
    <name type="scientific">Phytomonospora endophytica</name>
    <dbReference type="NCBI Taxonomy" id="714109"/>
    <lineage>
        <taxon>Bacteria</taxon>
        <taxon>Bacillati</taxon>
        <taxon>Actinomycetota</taxon>
        <taxon>Actinomycetes</taxon>
        <taxon>Micromonosporales</taxon>
        <taxon>Micromonosporaceae</taxon>
        <taxon>Phytomonospora</taxon>
    </lineage>
</organism>
<sequence>MQRRKAFGPIIATAALVLATLTVPLAVRAEGPAPATAVPEAAVDLIAVVDQGPRGNGYDGQKIQFLKRDADWRTDAAAAWTLDIPGEYGWGHVTDVKTRIAPNGDQVVLVSAGGGMVGAFTYPGGDLVWSADTRRSGCGKEHNPHSIELIPRVPGVRDGGQYVVADSKGYVIYYPVGVKKPKCKKVASAHGVLYSDGRLWAVGYNGLFQYDILVDDLRKVGRMLTVKGFQGGHDLAPDRGSARHGFWVTDHNRLYTFDKYAGDSRFKVVRGPKGGSCVKSVGDRGGEVAETRPCRTNGMGAPAQRCQEKYQTHVVDFYTGNARAERKLRPAGCFYKARPVVWDYY</sequence>
<feature type="signal peptide" evidence="1">
    <location>
        <begin position="1"/>
        <end position="29"/>
    </location>
</feature>
<dbReference type="Proteomes" id="UP000548476">
    <property type="component" value="Unassembled WGS sequence"/>
</dbReference>
<dbReference type="SUPFAM" id="SSF50969">
    <property type="entry name" value="YVTN repeat-like/Quinoprotein amine dehydrogenase"/>
    <property type="match status" value="1"/>
</dbReference>
<evidence type="ECO:0000256" key="1">
    <source>
        <dbReference type="SAM" id="SignalP"/>
    </source>
</evidence>
<dbReference type="InterPro" id="IPR011044">
    <property type="entry name" value="Quino_amine_DH_bsu"/>
</dbReference>
<name>A0A841FER0_9ACTN</name>
<accession>A0A841FER0</accession>
<reference evidence="2 3" key="1">
    <citation type="submission" date="2020-08" db="EMBL/GenBank/DDBJ databases">
        <title>Genomic Encyclopedia of Type Strains, Phase IV (KMG-IV): sequencing the most valuable type-strain genomes for metagenomic binning, comparative biology and taxonomic classification.</title>
        <authorList>
            <person name="Goeker M."/>
        </authorList>
    </citation>
    <scope>NUCLEOTIDE SEQUENCE [LARGE SCALE GENOMIC DNA]</scope>
    <source>
        <strain evidence="2 3">YIM 65646</strain>
    </source>
</reference>
<proteinExistence type="predicted"/>